<comment type="caution">
    <text evidence="2">The sequence shown here is derived from an EMBL/GenBank/DDBJ whole genome shotgun (WGS) entry which is preliminary data.</text>
</comment>
<gene>
    <name evidence="2" type="ORF">PR003_g25956</name>
</gene>
<keyword evidence="1" id="KW-0238">DNA-binding</keyword>
<dbReference type="GO" id="GO:0003677">
    <property type="term" value="F:DNA binding"/>
    <property type="evidence" value="ECO:0007669"/>
    <property type="project" value="UniProtKB-KW"/>
</dbReference>
<proteinExistence type="predicted"/>
<organism evidence="2 3">
    <name type="scientific">Phytophthora rubi</name>
    <dbReference type="NCBI Taxonomy" id="129364"/>
    <lineage>
        <taxon>Eukaryota</taxon>
        <taxon>Sar</taxon>
        <taxon>Stramenopiles</taxon>
        <taxon>Oomycota</taxon>
        <taxon>Peronosporomycetes</taxon>
        <taxon>Peronosporales</taxon>
        <taxon>Peronosporaceae</taxon>
        <taxon>Phytophthora</taxon>
    </lineage>
</organism>
<accession>A0A6A4CJJ0</accession>
<dbReference type="InterPro" id="IPR010998">
    <property type="entry name" value="Integrase_recombinase_N"/>
</dbReference>
<dbReference type="Gene3D" id="1.10.150.130">
    <property type="match status" value="1"/>
</dbReference>
<dbReference type="EMBL" id="QXFT01003236">
    <property type="protein sequence ID" value="KAE9287839.1"/>
    <property type="molecule type" value="Genomic_DNA"/>
</dbReference>
<evidence type="ECO:0000256" key="1">
    <source>
        <dbReference type="ARBA" id="ARBA00023125"/>
    </source>
</evidence>
<evidence type="ECO:0000313" key="3">
    <source>
        <dbReference type="Proteomes" id="UP000434957"/>
    </source>
</evidence>
<dbReference type="Proteomes" id="UP000434957">
    <property type="component" value="Unassembled WGS sequence"/>
</dbReference>
<name>A0A6A4CJJ0_9STRA</name>
<sequence>MHFTTHVIRQSVEQTSTRKLVEEKRDQLKQASVSAGTLGSYSRNFKFWDTFCSDFGFPVWIDELPRARQARMVGLFAALCASEGHNKARKENQYQTFDGKMAAVVFAHKAVRNPKLDYHDPELELIAQGYKRSHGDADRKQPVTTPMLI</sequence>
<keyword evidence="3" id="KW-1185">Reference proteome</keyword>
<protein>
    <submittedName>
        <fullName evidence="2">Uncharacterized protein</fullName>
    </submittedName>
</protein>
<evidence type="ECO:0000313" key="2">
    <source>
        <dbReference type="EMBL" id="KAE9287839.1"/>
    </source>
</evidence>
<reference evidence="2 3" key="1">
    <citation type="submission" date="2018-08" db="EMBL/GenBank/DDBJ databases">
        <title>Genomic investigation of the strawberry pathogen Phytophthora fragariae indicates pathogenicity is determined by transcriptional variation in three key races.</title>
        <authorList>
            <person name="Adams T.M."/>
            <person name="Armitage A.D."/>
            <person name="Sobczyk M.K."/>
            <person name="Bates H.J."/>
            <person name="Dunwell J.M."/>
            <person name="Nellist C.F."/>
            <person name="Harrison R.J."/>
        </authorList>
    </citation>
    <scope>NUCLEOTIDE SEQUENCE [LARGE SCALE GENOMIC DNA]</scope>
    <source>
        <strain evidence="2 3">SCRP333</strain>
    </source>
</reference>
<dbReference type="AlphaFoldDB" id="A0A6A4CJJ0"/>